<evidence type="ECO:0000256" key="1">
    <source>
        <dbReference type="SAM" id="Phobius"/>
    </source>
</evidence>
<keyword evidence="1" id="KW-0472">Membrane</keyword>
<evidence type="ECO:0000313" key="2">
    <source>
        <dbReference type="EMBL" id="QDZ08799.1"/>
    </source>
</evidence>
<dbReference type="KEGG" id="spai:FPZ24_16085"/>
<keyword evidence="1" id="KW-0812">Transmembrane</keyword>
<keyword evidence="1" id="KW-1133">Transmembrane helix</keyword>
<protein>
    <recommendedName>
        <fullName evidence="4">DUF2306 domain-containing protein</fullName>
    </recommendedName>
</protein>
<reference evidence="2 3" key="1">
    <citation type="submission" date="2019-07" db="EMBL/GenBank/DDBJ databases">
        <title>Full genome sequence of Sphingomonas sp. 4R-6-7(HKS19).</title>
        <authorList>
            <person name="Im W.-T."/>
        </authorList>
    </citation>
    <scope>NUCLEOTIDE SEQUENCE [LARGE SCALE GENOMIC DNA]</scope>
    <source>
        <strain evidence="2 3">HKS19</strain>
    </source>
</reference>
<keyword evidence="3" id="KW-1185">Reference proteome</keyword>
<dbReference type="EMBL" id="CP042306">
    <property type="protein sequence ID" value="QDZ08799.1"/>
    <property type="molecule type" value="Genomic_DNA"/>
</dbReference>
<dbReference type="RefSeq" id="WP_146573697.1">
    <property type="nucleotide sequence ID" value="NZ_CP042306.1"/>
</dbReference>
<name>A0A5B8LLH5_9SPHN</name>
<feature type="transmembrane region" description="Helical" evidence="1">
    <location>
        <begin position="51"/>
        <end position="71"/>
    </location>
</feature>
<feature type="transmembrane region" description="Helical" evidence="1">
    <location>
        <begin position="108"/>
        <end position="127"/>
    </location>
</feature>
<feature type="transmembrane region" description="Helical" evidence="1">
    <location>
        <begin position="139"/>
        <end position="157"/>
    </location>
</feature>
<organism evidence="2 3">
    <name type="scientific">Sphingomonas panacisoli</name>
    <dbReference type="NCBI Taxonomy" id="1813879"/>
    <lineage>
        <taxon>Bacteria</taxon>
        <taxon>Pseudomonadati</taxon>
        <taxon>Pseudomonadota</taxon>
        <taxon>Alphaproteobacteria</taxon>
        <taxon>Sphingomonadales</taxon>
        <taxon>Sphingomonadaceae</taxon>
        <taxon>Sphingomonas</taxon>
    </lineage>
</organism>
<feature type="transmembrane region" description="Helical" evidence="1">
    <location>
        <begin position="21"/>
        <end position="39"/>
    </location>
</feature>
<dbReference type="Proteomes" id="UP000315673">
    <property type="component" value="Chromosome"/>
</dbReference>
<evidence type="ECO:0008006" key="4">
    <source>
        <dbReference type="Google" id="ProtNLM"/>
    </source>
</evidence>
<dbReference type="OrthoDB" id="9815686at2"/>
<evidence type="ECO:0000313" key="3">
    <source>
        <dbReference type="Proteomes" id="UP000315673"/>
    </source>
</evidence>
<feature type="transmembrane region" description="Helical" evidence="1">
    <location>
        <begin position="83"/>
        <end position="102"/>
    </location>
</feature>
<accession>A0A5B8LLH5</accession>
<sequence length="169" mass="18701">MASIFFKPKPVRSIAPDWYEKMLAGVAAVLLVIVIIALAKGHADWAQVPRGVWLHLATIMVALMLTPYMLLRPRGTPIHRLLGKVWVVAMTATAAISLFVRYSNPGHFSFIHILSVFVLIMAPRVWLTARSHNLAGHRGTVRGLVTGALIVAGYFTLLETRLLGHWLFG</sequence>
<gene>
    <name evidence="2" type="ORF">FPZ24_16085</name>
</gene>
<proteinExistence type="predicted"/>
<dbReference type="AlphaFoldDB" id="A0A5B8LLH5"/>